<dbReference type="GO" id="GO:0016491">
    <property type="term" value="F:oxidoreductase activity"/>
    <property type="evidence" value="ECO:0007669"/>
    <property type="project" value="UniProtKB-KW"/>
</dbReference>
<evidence type="ECO:0000313" key="3">
    <source>
        <dbReference type="EMBL" id="KAF2245892.1"/>
    </source>
</evidence>
<dbReference type="OrthoDB" id="1933717at2759"/>
<evidence type="ECO:0000256" key="2">
    <source>
        <dbReference type="ARBA" id="ARBA00023002"/>
    </source>
</evidence>
<keyword evidence="4" id="KW-1185">Reference proteome</keyword>
<organism evidence="3 4">
    <name type="scientific">Trematosphaeria pertusa</name>
    <dbReference type="NCBI Taxonomy" id="390896"/>
    <lineage>
        <taxon>Eukaryota</taxon>
        <taxon>Fungi</taxon>
        <taxon>Dikarya</taxon>
        <taxon>Ascomycota</taxon>
        <taxon>Pezizomycotina</taxon>
        <taxon>Dothideomycetes</taxon>
        <taxon>Pleosporomycetidae</taxon>
        <taxon>Pleosporales</taxon>
        <taxon>Massarineae</taxon>
        <taxon>Trematosphaeriaceae</taxon>
        <taxon>Trematosphaeria</taxon>
    </lineage>
</organism>
<dbReference type="CDD" id="cd05233">
    <property type="entry name" value="SDR_c"/>
    <property type="match status" value="1"/>
</dbReference>
<gene>
    <name evidence="3" type="ORF">BU26DRAFT_507566</name>
</gene>
<dbReference type="GeneID" id="54580337"/>
<dbReference type="InterPro" id="IPR002347">
    <property type="entry name" value="SDR_fam"/>
</dbReference>
<dbReference type="RefSeq" id="XP_033680896.1">
    <property type="nucleotide sequence ID" value="XM_033827007.1"/>
</dbReference>
<evidence type="ECO:0000256" key="1">
    <source>
        <dbReference type="ARBA" id="ARBA00006484"/>
    </source>
</evidence>
<dbReference type="PANTHER" id="PTHR42901:SF1">
    <property type="entry name" value="ALCOHOL DEHYDROGENASE"/>
    <property type="match status" value="1"/>
</dbReference>
<accession>A0A6A6I7G1</accession>
<proteinExistence type="inferred from homology"/>
<dbReference type="Pfam" id="PF00106">
    <property type="entry name" value="adh_short"/>
    <property type="match status" value="1"/>
</dbReference>
<dbReference type="Proteomes" id="UP000800094">
    <property type="component" value="Unassembled WGS sequence"/>
</dbReference>
<dbReference type="PANTHER" id="PTHR42901">
    <property type="entry name" value="ALCOHOL DEHYDROGENASE"/>
    <property type="match status" value="1"/>
</dbReference>
<name>A0A6A6I7G1_9PLEO</name>
<keyword evidence="2" id="KW-0560">Oxidoreductase</keyword>
<evidence type="ECO:0000313" key="4">
    <source>
        <dbReference type="Proteomes" id="UP000800094"/>
    </source>
</evidence>
<dbReference type="SUPFAM" id="SSF51735">
    <property type="entry name" value="NAD(P)-binding Rossmann-fold domains"/>
    <property type="match status" value="1"/>
</dbReference>
<reference evidence="3" key="1">
    <citation type="journal article" date="2020" name="Stud. Mycol.">
        <title>101 Dothideomycetes genomes: a test case for predicting lifestyles and emergence of pathogens.</title>
        <authorList>
            <person name="Haridas S."/>
            <person name="Albert R."/>
            <person name="Binder M."/>
            <person name="Bloem J."/>
            <person name="Labutti K."/>
            <person name="Salamov A."/>
            <person name="Andreopoulos B."/>
            <person name="Baker S."/>
            <person name="Barry K."/>
            <person name="Bills G."/>
            <person name="Bluhm B."/>
            <person name="Cannon C."/>
            <person name="Castanera R."/>
            <person name="Culley D."/>
            <person name="Daum C."/>
            <person name="Ezra D."/>
            <person name="Gonzalez J."/>
            <person name="Henrissat B."/>
            <person name="Kuo A."/>
            <person name="Liang C."/>
            <person name="Lipzen A."/>
            <person name="Lutzoni F."/>
            <person name="Magnuson J."/>
            <person name="Mondo S."/>
            <person name="Nolan M."/>
            <person name="Ohm R."/>
            <person name="Pangilinan J."/>
            <person name="Park H.-J."/>
            <person name="Ramirez L."/>
            <person name="Alfaro M."/>
            <person name="Sun H."/>
            <person name="Tritt A."/>
            <person name="Yoshinaga Y."/>
            <person name="Zwiers L.-H."/>
            <person name="Turgeon B."/>
            <person name="Goodwin S."/>
            <person name="Spatafora J."/>
            <person name="Crous P."/>
            <person name="Grigoriev I."/>
        </authorList>
    </citation>
    <scope>NUCLEOTIDE SEQUENCE</scope>
    <source>
        <strain evidence="3">CBS 122368</strain>
    </source>
</reference>
<comment type="similarity">
    <text evidence="1">Belongs to the short-chain dehydrogenases/reductases (SDR) family.</text>
</comment>
<protein>
    <submittedName>
        <fullName evidence="3">NAD(P)-binding protein</fullName>
    </submittedName>
</protein>
<dbReference type="InterPro" id="IPR036291">
    <property type="entry name" value="NAD(P)-bd_dom_sf"/>
</dbReference>
<dbReference type="AlphaFoldDB" id="A0A6A6I7G1"/>
<sequence>MNKKYPKLETLPVPTDIADPASVAALFQKIKQKYSHADVLANNAGVFKAIAPVKDIDQAASWEELTLNIHGTFLVTQSFLALLSTPHTPAKILTPTTSAAYEVFPALSAYDLSKLVVFQLMTYVAAENPNVLAVSLHLGIVLMSMTIDAFMPFAKDTPALLAGLGTWLAGWEGVERGFLSGRIFFNPQPGCAPRCFVSWPSSAAVSSSGFRRGKALTQPHILLLHLHQLLW</sequence>
<dbReference type="Gene3D" id="3.40.50.720">
    <property type="entry name" value="NAD(P)-binding Rossmann-like Domain"/>
    <property type="match status" value="1"/>
</dbReference>
<dbReference type="EMBL" id="ML987199">
    <property type="protein sequence ID" value="KAF2245892.1"/>
    <property type="molecule type" value="Genomic_DNA"/>
</dbReference>